<name>A0A443SW27_9ACAR</name>
<gene>
    <name evidence="3" type="ORF">B4U80_02358</name>
</gene>
<dbReference type="InterPro" id="IPR036179">
    <property type="entry name" value="Ig-like_dom_sf"/>
</dbReference>
<dbReference type="PROSITE" id="PS50835">
    <property type="entry name" value="IG_LIKE"/>
    <property type="match status" value="1"/>
</dbReference>
<evidence type="ECO:0000259" key="2">
    <source>
        <dbReference type="PROSITE" id="PS50835"/>
    </source>
</evidence>
<dbReference type="STRING" id="299467.A0A443SW27"/>
<evidence type="ECO:0000313" key="4">
    <source>
        <dbReference type="Proteomes" id="UP000288716"/>
    </source>
</evidence>
<accession>A0A443SW27</accession>
<dbReference type="InterPro" id="IPR013783">
    <property type="entry name" value="Ig-like_fold"/>
</dbReference>
<keyword evidence="1" id="KW-1015">Disulfide bond</keyword>
<proteinExistence type="predicted"/>
<reference evidence="3 4" key="1">
    <citation type="journal article" date="2018" name="Gigascience">
        <title>Genomes of trombidid mites reveal novel predicted allergens and laterally-transferred genes associated with secondary metabolism.</title>
        <authorList>
            <person name="Dong X."/>
            <person name="Chaisiri K."/>
            <person name="Xia D."/>
            <person name="Armstrong S.D."/>
            <person name="Fang Y."/>
            <person name="Donnelly M.J."/>
            <person name="Kadowaki T."/>
            <person name="McGarry J.W."/>
            <person name="Darby A.C."/>
            <person name="Makepeace B.L."/>
        </authorList>
    </citation>
    <scope>NUCLEOTIDE SEQUENCE [LARGE SCALE GENOMIC DNA]</scope>
    <source>
        <strain evidence="3">UoL-UT</strain>
    </source>
</reference>
<keyword evidence="4" id="KW-1185">Reference proteome</keyword>
<feature type="domain" description="Ig-like" evidence="2">
    <location>
        <begin position="20"/>
        <end position="83"/>
    </location>
</feature>
<protein>
    <submittedName>
        <fullName evidence="3">Nephrin-like protein</fullName>
    </submittedName>
</protein>
<evidence type="ECO:0000256" key="1">
    <source>
        <dbReference type="ARBA" id="ARBA00023157"/>
    </source>
</evidence>
<dbReference type="OrthoDB" id="6514832at2759"/>
<comment type="caution">
    <text evidence="3">The sequence shown here is derived from an EMBL/GenBank/DDBJ whole genome shotgun (WGS) entry which is preliminary data.</text>
</comment>
<evidence type="ECO:0000313" key="3">
    <source>
        <dbReference type="EMBL" id="RWS31716.1"/>
    </source>
</evidence>
<dbReference type="Gene3D" id="2.60.40.10">
    <property type="entry name" value="Immunoglobulins"/>
    <property type="match status" value="1"/>
</dbReference>
<dbReference type="SUPFAM" id="SSF48726">
    <property type="entry name" value="Immunoglobulin"/>
    <property type="match status" value="1"/>
</dbReference>
<dbReference type="EMBL" id="NCKV01000082">
    <property type="protein sequence ID" value="RWS31716.1"/>
    <property type="molecule type" value="Genomic_DNA"/>
</dbReference>
<dbReference type="InterPro" id="IPR007110">
    <property type="entry name" value="Ig-like_dom"/>
</dbReference>
<dbReference type="InterPro" id="IPR013162">
    <property type="entry name" value="CD80_C2-set"/>
</dbReference>
<dbReference type="VEuPathDB" id="VectorBase:LDEU000327"/>
<sequence>MAIDEGSSVKLICLAFGVKPLTVAIERTGKSFVAGKSMDLICRSFGSRPPAVLTWIKGREKLMESRAEVVRKDERSLHFRYLQ</sequence>
<dbReference type="Proteomes" id="UP000288716">
    <property type="component" value="Unassembled WGS sequence"/>
</dbReference>
<dbReference type="AlphaFoldDB" id="A0A443SW27"/>
<organism evidence="3 4">
    <name type="scientific">Leptotrombidium deliense</name>
    <dbReference type="NCBI Taxonomy" id="299467"/>
    <lineage>
        <taxon>Eukaryota</taxon>
        <taxon>Metazoa</taxon>
        <taxon>Ecdysozoa</taxon>
        <taxon>Arthropoda</taxon>
        <taxon>Chelicerata</taxon>
        <taxon>Arachnida</taxon>
        <taxon>Acari</taxon>
        <taxon>Acariformes</taxon>
        <taxon>Trombidiformes</taxon>
        <taxon>Prostigmata</taxon>
        <taxon>Anystina</taxon>
        <taxon>Parasitengona</taxon>
        <taxon>Trombiculoidea</taxon>
        <taxon>Trombiculidae</taxon>
        <taxon>Leptotrombidium</taxon>
    </lineage>
</organism>
<dbReference type="Pfam" id="PF08205">
    <property type="entry name" value="C2-set_2"/>
    <property type="match status" value="1"/>
</dbReference>